<dbReference type="Pfam" id="PF04191">
    <property type="entry name" value="PEMT"/>
    <property type="match status" value="1"/>
</dbReference>
<dbReference type="AlphaFoldDB" id="A0A4R1BF76"/>
<dbReference type="OrthoDB" id="9789029at2"/>
<evidence type="ECO:0000256" key="2">
    <source>
        <dbReference type="ARBA" id="ARBA00022692"/>
    </source>
</evidence>
<evidence type="ECO:0000313" key="7">
    <source>
        <dbReference type="Proteomes" id="UP000295443"/>
    </source>
</evidence>
<organism evidence="6 7">
    <name type="scientific">Parasulfuritortus cantonensis</name>
    <dbReference type="NCBI Taxonomy" id="2528202"/>
    <lineage>
        <taxon>Bacteria</taxon>
        <taxon>Pseudomonadati</taxon>
        <taxon>Pseudomonadota</taxon>
        <taxon>Betaproteobacteria</taxon>
        <taxon>Nitrosomonadales</taxon>
        <taxon>Thiobacillaceae</taxon>
        <taxon>Parasulfuritortus</taxon>
    </lineage>
</organism>
<dbReference type="EMBL" id="SJZB01000022">
    <property type="protein sequence ID" value="TCJ15757.1"/>
    <property type="molecule type" value="Genomic_DNA"/>
</dbReference>
<feature type="transmembrane region" description="Helical" evidence="5">
    <location>
        <begin position="12"/>
        <end position="33"/>
    </location>
</feature>
<sequence length="184" mass="20936">MTNRKPKFTLSVVIRIVVWVLMLVGGAAAGIWPDLAFFPHLFANPWWHLGSLVSGVLLLRLVFRMSRVTGRTLARHGREGDLPRMETNRLVTSGPYGCMRHPMHLGLLFFPWAVALLVGSPSFVLFVAPLEMVVMVILVLTLEEWEVARKFGEDYQTYRRRVPPFNLRPDCLRRLLGLDAAEGR</sequence>
<comment type="caution">
    <text evidence="6">The sequence shown here is derived from an EMBL/GenBank/DDBJ whole genome shotgun (WGS) entry which is preliminary data.</text>
</comment>
<dbReference type="Gene3D" id="1.20.120.1630">
    <property type="match status" value="1"/>
</dbReference>
<dbReference type="GO" id="GO:0032259">
    <property type="term" value="P:methylation"/>
    <property type="evidence" value="ECO:0007669"/>
    <property type="project" value="UniProtKB-KW"/>
</dbReference>
<keyword evidence="6" id="KW-0808">Transferase</keyword>
<keyword evidence="6" id="KW-0489">Methyltransferase</keyword>
<protein>
    <submittedName>
        <fullName evidence="6">Isoprenylcysteine carboxylmethyltransferase family protein</fullName>
    </submittedName>
</protein>
<keyword evidence="7" id="KW-1185">Reference proteome</keyword>
<dbReference type="PANTHER" id="PTHR43847">
    <property type="entry name" value="BLL3993 PROTEIN"/>
    <property type="match status" value="1"/>
</dbReference>
<reference evidence="6 7" key="1">
    <citation type="submission" date="2019-03" db="EMBL/GenBank/DDBJ databases">
        <title>Genome sequence of Thiobacillaceae bacterium LSR1, a sulfur-oxidizing bacterium isolated from freshwater sediment.</title>
        <authorList>
            <person name="Li S."/>
        </authorList>
    </citation>
    <scope>NUCLEOTIDE SEQUENCE [LARGE SCALE GENOMIC DNA]</scope>
    <source>
        <strain evidence="6 7">LSR1</strain>
    </source>
</reference>
<feature type="transmembrane region" description="Helical" evidence="5">
    <location>
        <begin position="109"/>
        <end position="142"/>
    </location>
</feature>
<dbReference type="Proteomes" id="UP000295443">
    <property type="component" value="Unassembled WGS sequence"/>
</dbReference>
<proteinExistence type="predicted"/>
<feature type="transmembrane region" description="Helical" evidence="5">
    <location>
        <begin position="45"/>
        <end position="63"/>
    </location>
</feature>
<dbReference type="GO" id="GO:0012505">
    <property type="term" value="C:endomembrane system"/>
    <property type="evidence" value="ECO:0007669"/>
    <property type="project" value="UniProtKB-SubCell"/>
</dbReference>
<keyword evidence="3 5" id="KW-1133">Transmembrane helix</keyword>
<name>A0A4R1BF76_9PROT</name>
<evidence type="ECO:0000256" key="5">
    <source>
        <dbReference type="SAM" id="Phobius"/>
    </source>
</evidence>
<comment type="subcellular location">
    <subcellularLocation>
        <location evidence="1">Endomembrane system</location>
        <topology evidence="1">Multi-pass membrane protein</topology>
    </subcellularLocation>
</comment>
<dbReference type="InterPro" id="IPR007318">
    <property type="entry name" value="Phopholipid_MeTrfase"/>
</dbReference>
<gene>
    <name evidence="6" type="ORF">EZJ19_05930</name>
</gene>
<keyword evidence="4 5" id="KW-0472">Membrane</keyword>
<accession>A0A4R1BF76</accession>
<dbReference type="GO" id="GO:0008168">
    <property type="term" value="F:methyltransferase activity"/>
    <property type="evidence" value="ECO:0007669"/>
    <property type="project" value="UniProtKB-KW"/>
</dbReference>
<dbReference type="PANTHER" id="PTHR43847:SF1">
    <property type="entry name" value="BLL3993 PROTEIN"/>
    <property type="match status" value="1"/>
</dbReference>
<evidence type="ECO:0000256" key="4">
    <source>
        <dbReference type="ARBA" id="ARBA00023136"/>
    </source>
</evidence>
<evidence type="ECO:0000313" key="6">
    <source>
        <dbReference type="EMBL" id="TCJ15757.1"/>
    </source>
</evidence>
<evidence type="ECO:0000256" key="1">
    <source>
        <dbReference type="ARBA" id="ARBA00004127"/>
    </source>
</evidence>
<dbReference type="RefSeq" id="WP_131445486.1">
    <property type="nucleotide sequence ID" value="NZ_SJZB01000022.1"/>
</dbReference>
<keyword evidence="2 5" id="KW-0812">Transmembrane</keyword>
<evidence type="ECO:0000256" key="3">
    <source>
        <dbReference type="ARBA" id="ARBA00022989"/>
    </source>
</evidence>
<dbReference type="InterPro" id="IPR052527">
    <property type="entry name" value="Metal_cation-efflux_comp"/>
</dbReference>